<name>A0ABQ2FQ54_9DEIO</name>
<accession>A0ABQ2FQ54</accession>
<dbReference type="EMBL" id="BMPE01000021">
    <property type="protein sequence ID" value="GGL15699.1"/>
    <property type="molecule type" value="Genomic_DNA"/>
</dbReference>
<reference evidence="2" key="1">
    <citation type="journal article" date="2019" name="Int. J. Syst. Evol. Microbiol.">
        <title>The Global Catalogue of Microorganisms (GCM) 10K type strain sequencing project: providing services to taxonomists for standard genome sequencing and annotation.</title>
        <authorList>
            <consortium name="The Broad Institute Genomics Platform"/>
            <consortium name="The Broad Institute Genome Sequencing Center for Infectious Disease"/>
            <person name="Wu L."/>
            <person name="Ma J."/>
        </authorList>
    </citation>
    <scope>NUCLEOTIDE SEQUENCE [LARGE SCALE GENOMIC DNA]</scope>
    <source>
        <strain evidence="2">JCM 19173</strain>
    </source>
</reference>
<keyword evidence="2" id="KW-1185">Reference proteome</keyword>
<gene>
    <name evidence="1" type="ORF">GCM10010844_38300</name>
</gene>
<evidence type="ECO:0000313" key="1">
    <source>
        <dbReference type="EMBL" id="GGL15699.1"/>
    </source>
</evidence>
<proteinExistence type="predicted"/>
<comment type="caution">
    <text evidence="1">The sequence shown here is derived from an EMBL/GenBank/DDBJ whole genome shotgun (WGS) entry which is preliminary data.</text>
</comment>
<evidence type="ECO:0000313" key="2">
    <source>
        <dbReference type="Proteomes" id="UP000604341"/>
    </source>
</evidence>
<sequence length="130" mass="14321">MNMTDTTRFYFFGTNGRPGHNLYSLTGREYSYDALKAEMGVNSIDGCYTNSYGAQGHGHCVHTPNGWTVLAVCDYSDDRRGGCKAAFMTPGLHTAEEMIAMATQYFPRKVQRIGPITLTPYTGDPAGRGY</sequence>
<organism evidence="1 2">
    <name type="scientific">Deinococcus radiotolerans</name>
    <dbReference type="NCBI Taxonomy" id="1309407"/>
    <lineage>
        <taxon>Bacteria</taxon>
        <taxon>Thermotogati</taxon>
        <taxon>Deinococcota</taxon>
        <taxon>Deinococci</taxon>
        <taxon>Deinococcales</taxon>
        <taxon>Deinococcaceae</taxon>
        <taxon>Deinococcus</taxon>
    </lineage>
</organism>
<protein>
    <submittedName>
        <fullName evidence="1">Uncharacterized protein</fullName>
    </submittedName>
</protein>
<dbReference type="Proteomes" id="UP000604341">
    <property type="component" value="Unassembled WGS sequence"/>
</dbReference>